<keyword evidence="8" id="KW-1185">Reference proteome</keyword>
<dbReference type="EMBL" id="JBHTIR010002714">
    <property type="protein sequence ID" value="MFD0854131.1"/>
    <property type="molecule type" value="Genomic_DNA"/>
</dbReference>
<dbReference type="Pfam" id="PF07690">
    <property type="entry name" value="MFS_1"/>
    <property type="match status" value="1"/>
</dbReference>
<evidence type="ECO:0000256" key="4">
    <source>
        <dbReference type="ARBA" id="ARBA00023136"/>
    </source>
</evidence>
<dbReference type="PANTHER" id="PTHR42718">
    <property type="entry name" value="MAJOR FACILITATOR SUPERFAMILY MULTIDRUG TRANSPORTER MFSC"/>
    <property type="match status" value="1"/>
</dbReference>
<evidence type="ECO:0000256" key="3">
    <source>
        <dbReference type="ARBA" id="ARBA00022989"/>
    </source>
</evidence>
<evidence type="ECO:0000256" key="2">
    <source>
        <dbReference type="ARBA" id="ARBA00022692"/>
    </source>
</evidence>
<evidence type="ECO:0000313" key="8">
    <source>
        <dbReference type="Proteomes" id="UP001597083"/>
    </source>
</evidence>
<dbReference type="InterPro" id="IPR020846">
    <property type="entry name" value="MFS_dom"/>
</dbReference>
<feature type="transmembrane region" description="Helical" evidence="5">
    <location>
        <begin position="57"/>
        <end position="75"/>
    </location>
</feature>
<feature type="domain" description="Major facilitator superfamily (MFS) profile" evidence="6">
    <location>
        <begin position="17"/>
        <end position="92"/>
    </location>
</feature>
<reference evidence="8" key="1">
    <citation type="journal article" date="2019" name="Int. J. Syst. Evol. Microbiol.">
        <title>The Global Catalogue of Microorganisms (GCM) 10K type strain sequencing project: providing services to taxonomists for standard genome sequencing and annotation.</title>
        <authorList>
            <consortium name="The Broad Institute Genomics Platform"/>
            <consortium name="The Broad Institute Genome Sequencing Center for Infectious Disease"/>
            <person name="Wu L."/>
            <person name="Ma J."/>
        </authorList>
    </citation>
    <scope>NUCLEOTIDE SEQUENCE [LARGE SCALE GENOMIC DNA]</scope>
    <source>
        <strain evidence="8">JCM 31696</strain>
    </source>
</reference>
<evidence type="ECO:0000256" key="5">
    <source>
        <dbReference type="SAM" id="Phobius"/>
    </source>
</evidence>
<dbReference type="PANTHER" id="PTHR42718:SF42">
    <property type="entry name" value="EXPORT PROTEIN"/>
    <property type="match status" value="1"/>
</dbReference>
<dbReference type="Proteomes" id="UP001597083">
    <property type="component" value="Unassembled WGS sequence"/>
</dbReference>
<keyword evidence="3 5" id="KW-1133">Transmembrane helix</keyword>
<evidence type="ECO:0000259" key="6">
    <source>
        <dbReference type="PROSITE" id="PS50850"/>
    </source>
</evidence>
<comment type="subcellular location">
    <subcellularLocation>
        <location evidence="1">Cell membrane</location>
        <topology evidence="1">Multi-pass membrane protein</topology>
    </subcellularLocation>
</comment>
<sequence length="92" mass="9861">MALDDDTAYSPARQRWTVVIVSFASFMVGLDVLVLMTALPTMRQELGAGPAELGWTINAYEIGFAALILTGAALGDRLGRRLLFVLGVGVFT</sequence>
<dbReference type="InterPro" id="IPR036259">
    <property type="entry name" value="MFS_trans_sf"/>
</dbReference>
<name>A0ABW3CKU1_9ACTN</name>
<keyword evidence="2 5" id="KW-0812">Transmembrane</keyword>
<protein>
    <submittedName>
        <fullName evidence="7">MFS transporter</fullName>
    </submittedName>
</protein>
<feature type="non-terminal residue" evidence="7">
    <location>
        <position position="92"/>
    </location>
</feature>
<dbReference type="Gene3D" id="1.20.1720.10">
    <property type="entry name" value="Multidrug resistance protein D"/>
    <property type="match status" value="1"/>
</dbReference>
<proteinExistence type="predicted"/>
<keyword evidence="4 5" id="KW-0472">Membrane</keyword>
<gene>
    <name evidence="7" type="ORF">ACFQ07_17980</name>
</gene>
<organism evidence="7 8">
    <name type="scientific">Actinomadura adrarensis</name>
    <dbReference type="NCBI Taxonomy" id="1819600"/>
    <lineage>
        <taxon>Bacteria</taxon>
        <taxon>Bacillati</taxon>
        <taxon>Actinomycetota</taxon>
        <taxon>Actinomycetes</taxon>
        <taxon>Streptosporangiales</taxon>
        <taxon>Thermomonosporaceae</taxon>
        <taxon>Actinomadura</taxon>
    </lineage>
</organism>
<evidence type="ECO:0000256" key="1">
    <source>
        <dbReference type="ARBA" id="ARBA00004651"/>
    </source>
</evidence>
<comment type="caution">
    <text evidence="7">The sequence shown here is derived from an EMBL/GenBank/DDBJ whole genome shotgun (WGS) entry which is preliminary data.</text>
</comment>
<feature type="transmembrane region" description="Helical" evidence="5">
    <location>
        <begin position="16"/>
        <end position="37"/>
    </location>
</feature>
<accession>A0ABW3CKU1</accession>
<dbReference type="PROSITE" id="PS50850">
    <property type="entry name" value="MFS"/>
    <property type="match status" value="1"/>
</dbReference>
<evidence type="ECO:0000313" key="7">
    <source>
        <dbReference type="EMBL" id="MFD0854131.1"/>
    </source>
</evidence>
<dbReference type="InterPro" id="IPR011701">
    <property type="entry name" value="MFS"/>
</dbReference>
<dbReference type="SUPFAM" id="SSF103473">
    <property type="entry name" value="MFS general substrate transporter"/>
    <property type="match status" value="1"/>
</dbReference>